<keyword evidence="5" id="KW-0156">Chromatin regulator</keyword>
<dbReference type="Pfam" id="PF12253">
    <property type="entry name" value="CAF1A_dimeriz"/>
    <property type="match status" value="1"/>
</dbReference>
<dbReference type="PRINTS" id="PR00320">
    <property type="entry name" value="GPROTEINBRPT"/>
</dbReference>
<dbReference type="InterPro" id="IPR020472">
    <property type="entry name" value="WD40_PAC1"/>
</dbReference>
<dbReference type="FunFam" id="2.130.10.10:FF:000512">
    <property type="entry name" value="WD-40 repeat-containing protein MSI1"/>
    <property type="match status" value="1"/>
</dbReference>
<keyword evidence="3 7" id="KW-0853">WD repeat</keyword>
<name>A0A0E9NH46_SAICN</name>
<dbReference type="Pfam" id="PF00400">
    <property type="entry name" value="WD40"/>
    <property type="match status" value="3"/>
</dbReference>
<feature type="repeat" description="WD" evidence="7">
    <location>
        <begin position="331"/>
        <end position="366"/>
    </location>
</feature>
<dbReference type="PANTHER" id="PTHR22850">
    <property type="entry name" value="WD40 REPEAT FAMILY"/>
    <property type="match status" value="1"/>
</dbReference>
<dbReference type="SUPFAM" id="SSF50978">
    <property type="entry name" value="WD40 repeat-like"/>
    <property type="match status" value="1"/>
</dbReference>
<dbReference type="Pfam" id="PF21796">
    <property type="entry name" value="Cac1_C"/>
    <property type="match status" value="1"/>
</dbReference>
<evidence type="ECO:0000313" key="13">
    <source>
        <dbReference type="Proteomes" id="UP000033140"/>
    </source>
</evidence>
<reference evidence="12 13" key="3">
    <citation type="journal article" date="2015" name="Genome Announc.">
        <title>Draft Genome Sequence of the Archiascomycetous Yeast Saitoella complicata.</title>
        <authorList>
            <person name="Yamauchi K."/>
            <person name="Kondo S."/>
            <person name="Hamamoto M."/>
            <person name="Takahashi Y."/>
            <person name="Ogura Y."/>
            <person name="Hayashi T."/>
            <person name="Nishida H."/>
        </authorList>
    </citation>
    <scope>NUCLEOTIDE SEQUENCE [LARGE SCALE GENOMIC DNA]</scope>
    <source>
        <strain evidence="12 13">NRRL Y-17804</strain>
    </source>
</reference>
<keyword evidence="13" id="KW-1185">Reference proteome</keyword>
<dbReference type="InterPro" id="IPR022043">
    <property type="entry name" value="CAF1A_DD"/>
</dbReference>
<evidence type="ECO:0000259" key="10">
    <source>
        <dbReference type="Pfam" id="PF12265"/>
    </source>
</evidence>
<reference evidence="12 13" key="1">
    <citation type="journal article" date="2011" name="J. Gen. Appl. Microbiol.">
        <title>Draft genome sequencing of the enigmatic yeast Saitoella complicata.</title>
        <authorList>
            <person name="Nishida H."/>
            <person name="Hamamoto M."/>
            <person name="Sugiyama J."/>
        </authorList>
    </citation>
    <scope>NUCLEOTIDE SEQUENCE [LARGE SCALE GENOMIC DNA]</scope>
    <source>
        <strain evidence="12 13">NRRL Y-17804</strain>
    </source>
</reference>
<dbReference type="Gene3D" id="2.130.10.10">
    <property type="entry name" value="YVTN repeat-like/Quinoprotein amine dehydrogenase"/>
    <property type="match status" value="1"/>
</dbReference>
<feature type="domain" description="Histone-binding protein RBBP4-like N-terminal" evidence="10">
    <location>
        <begin position="35"/>
        <end position="104"/>
    </location>
</feature>
<evidence type="ECO:0000256" key="6">
    <source>
        <dbReference type="ARBA" id="ARBA00023242"/>
    </source>
</evidence>
<dbReference type="CDD" id="cd00200">
    <property type="entry name" value="WD40"/>
    <property type="match status" value="1"/>
</dbReference>
<dbReference type="InterPro" id="IPR015943">
    <property type="entry name" value="WD40/YVTN_repeat-like_dom_sf"/>
</dbReference>
<feature type="compositionally biased region" description="Basic and acidic residues" evidence="8">
    <location>
        <begin position="588"/>
        <end position="697"/>
    </location>
</feature>
<feature type="domain" description="Chromatin assembly factor 1 subunit Cac1-like C-terminal" evidence="11">
    <location>
        <begin position="1030"/>
        <end position="1086"/>
    </location>
</feature>
<comment type="subcellular location">
    <subcellularLocation>
        <location evidence="1">Nucleus</location>
    </subcellularLocation>
</comment>
<evidence type="ECO:0000259" key="9">
    <source>
        <dbReference type="Pfam" id="PF12253"/>
    </source>
</evidence>
<dbReference type="InterPro" id="IPR048800">
    <property type="entry name" value="Cac1-like_C"/>
</dbReference>
<comment type="caution">
    <text evidence="12">The sequence shown here is derived from an EMBL/GenBank/DDBJ whole genome shotgun (WGS) entry which is preliminary data.</text>
</comment>
<keyword evidence="4" id="KW-0677">Repeat</keyword>
<dbReference type="InterPro" id="IPR050459">
    <property type="entry name" value="WD_repeat_RBAP46/RBAP48/MSI1"/>
</dbReference>
<dbReference type="STRING" id="698492.A0A0E9NH46"/>
<protein>
    <submittedName>
        <fullName evidence="12">Uncharacterized protein</fullName>
    </submittedName>
</protein>
<dbReference type="GO" id="GO:0006325">
    <property type="term" value="P:chromatin organization"/>
    <property type="evidence" value="ECO:0007669"/>
    <property type="project" value="UniProtKB-KW"/>
</dbReference>
<evidence type="ECO:0000259" key="11">
    <source>
        <dbReference type="Pfam" id="PF21796"/>
    </source>
</evidence>
<dbReference type="SMART" id="SM00320">
    <property type="entry name" value="WD40"/>
    <property type="match status" value="6"/>
</dbReference>
<comment type="similarity">
    <text evidence="2">Belongs to the WD repeat RBAP46/RBAP48/MSI1 family.</text>
</comment>
<dbReference type="InterPro" id="IPR022052">
    <property type="entry name" value="Histone-bd_RBBP4-like_N"/>
</dbReference>
<dbReference type="GO" id="GO:0005634">
    <property type="term" value="C:nucleus"/>
    <property type="evidence" value="ECO:0007669"/>
    <property type="project" value="UniProtKB-SubCell"/>
</dbReference>
<feature type="repeat" description="WD" evidence="7">
    <location>
        <begin position="287"/>
        <end position="323"/>
    </location>
</feature>
<evidence type="ECO:0000256" key="5">
    <source>
        <dbReference type="ARBA" id="ARBA00022853"/>
    </source>
</evidence>
<sequence length="1097" mass="123539">MSASRSHSPTVDTDMDDSDRLAAEEAIVTEKAINEEYKIWKKNSPFLYDLVVTHALEWPTLTCQWFPDRESPPGKNYIKHRMLLGTHTSGEDSNYLQIAEITLPLPKSNVAPSAYDESSGEIGGYGASDARIQIVQKIDHDGEVNRARYMPQNPDIIATMSPSTDVLIFDRTKHSMLPTGNCVPQMRLKGHEEEGYGLSWNPNTPGQLVTGAGDCSVCLWDISSYQKTSSATATLKPLRNYTSHTSVVNEVQFHPLHSSLFGSVSDDLMLQIHDTRSSATETAAHQVKAHNEAVNTLAFNPASEYVLATASADKTVALWDLRNLKLKLHSLEGHQDEVTTLQWNPSEETILASGSADRRVIVWDVSLIGQEQTDIDAEDGPPELLFMHGGHTNRVSEFGWCPSADGSDRWTIVSCAEDNIVQVWTPARNIWEREEVEVVPQFEFAAAIARRRVMLHDTKREAGQLRRPPRKTITATFTNSEAKAFVVEIRVAPDQAVHGQTLPLPDAFFRSIQHTSAYNTHKRFTRSMSDEVMTEAGPLPAEGTPRSPLKRTSDNAGITPSPVPDNTEVTKKHKPDREAARMAQAAAKTREREEAKRLREEEVRRKKAEKEEELRRKKEEERAKKEEERLRKEEEKKVKEAEKEAERMAKEAEKLKQKEEREAKQREKEEARKAKEKAKEEAKKQEQEAKLKKEKSQMRLNNFFAKPATPKKASPVEEKAGAPQSDFDKYFQPFFVKQYTDIAPFSAFKREEDALKAGENQIDRALARPPSEVESTPIRERLSQLLHLTPSRKRRRGRKLKYTVKQLIQNLNNPDLIDSTSSSQSSPDHILAILNSPRKIPQKHLQFAEDVRPAYSGTWTRPTHTITGRRPFARDAQVLNYDYDSEAEWEEEADGEEILSDLDDDEAMTEDGEDEEDQAFLDDEEDVQKKRVAGQLVSVVKGPVWESGSEVFGGMRVEVILEVPEGEGVDPFKDYWTVPKEKEVSTNVEVKDGVAPIFAAPSSKPSTVKREASTTTGEGKGLAAFPPAYLPAFLRAIQGSTLSQLLLIETLRQQFMGFKIKKNLITATLKDVATREGKKEDDKWTVRGDLLEKFGLS</sequence>
<accession>A0A0E9NH46</accession>
<dbReference type="AlphaFoldDB" id="A0A0E9NH46"/>
<dbReference type="Proteomes" id="UP000033140">
    <property type="component" value="Unassembled WGS sequence"/>
</dbReference>
<evidence type="ECO:0000256" key="7">
    <source>
        <dbReference type="PROSITE-ProRule" id="PRU00221"/>
    </source>
</evidence>
<evidence type="ECO:0000256" key="8">
    <source>
        <dbReference type="SAM" id="MobiDB-lite"/>
    </source>
</evidence>
<dbReference type="InterPro" id="IPR019775">
    <property type="entry name" value="WD40_repeat_CS"/>
</dbReference>
<feature type="region of interest" description="Disordered" evidence="8">
    <location>
        <begin position="535"/>
        <end position="723"/>
    </location>
</feature>
<feature type="domain" description="Chromatin assembly factor 1 subunit A dimerization" evidence="9">
    <location>
        <begin position="843"/>
        <end position="914"/>
    </location>
</feature>
<keyword evidence="6" id="KW-0539">Nucleus</keyword>
<proteinExistence type="inferred from homology"/>
<dbReference type="PROSITE" id="PS00678">
    <property type="entry name" value="WD_REPEATS_1"/>
    <property type="match status" value="3"/>
</dbReference>
<dbReference type="PROSITE" id="PS50082">
    <property type="entry name" value="WD_REPEATS_2"/>
    <property type="match status" value="3"/>
</dbReference>
<dbReference type="InterPro" id="IPR001680">
    <property type="entry name" value="WD40_rpt"/>
</dbReference>
<evidence type="ECO:0000313" key="12">
    <source>
        <dbReference type="EMBL" id="GAO49164.1"/>
    </source>
</evidence>
<gene>
    <name evidence="12" type="ORF">G7K_3322-t1</name>
</gene>
<evidence type="ECO:0000256" key="2">
    <source>
        <dbReference type="ARBA" id="ARBA00009341"/>
    </source>
</evidence>
<evidence type="ECO:0000256" key="4">
    <source>
        <dbReference type="ARBA" id="ARBA00022737"/>
    </source>
</evidence>
<dbReference type="Pfam" id="PF12265">
    <property type="entry name" value="CAF1C_H4-bd"/>
    <property type="match status" value="1"/>
</dbReference>
<dbReference type="InterPro" id="IPR036322">
    <property type="entry name" value="WD40_repeat_dom_sf"/>
</dbReference>
<reference evidence="12 13" key="2">
    <citation type="journal article" date="2014" name="J. Gen. Appl. Microbiol.">
        <title>The early diverging ascomycetous budding yeast Saitoella complicata has three histone deacetylases belonging to the Clr6, Hos2, and Rpd3 lineages.</title>
        <authorList>
            <person name="Nishida H."/>
            <person name="Matsumoto T."/>
            <person name="Kondo S."/>
            <person name="Hamamoto M."/>
            <person name="Yoshikawa H."/>
        </authorList>
    </citation>
    <scope>NUCLEOTIDE SEQUENCE [LARGE SCALE GENOMIC DNA]</scope>
    <source>
        <strain evidence="12 13">NRRL Y-17804</strain>
    </source>
</reference>
<dbReference type="PROSITE" id="PS50294">
    <property type="entry name" value="WD_REPEATS_REGION"/>
    <property type="match status" value="3"/>
</dbReference>
<evidence type="ECO:0000256" key="1">
    <source>
        <dbReference type="ARBA" id="ARBA00004123"/>
    </source>
</evidence>
<evidence type="ECO:0000256" key="3">
    <source>
        <dbReference type="ARBA" id="ARBA00022574"/>
    </source>
</evidence>
<feature type="repeat" description="WD" evidence="7">
    <location>
        <begin position="188"/>
        <end position="230"/>
    </location>
</feature>
<organism evidence="12 13">
    <name type="scientific">Saitoella complicata (strain BCRC 22490 / CBS 7301 / JCM 7358 / NBRC 10748 / NRRL Y-17804)</name>
    <dbReference type="NCBI Taxonomy" id="698492"/>
    <lineage>
        <taxon>Eukaryota</taxon>
        <taxon>Fungi</taxon>
        <taxon>Dikarya</taxon>
        <taxon>Ascomycota</taxon>
        <taxon>Taphrinomycotina</taxon>
        <taxon>Taphrinomycotina incertae sedis</taxon>
        <taxon>Saitoella</taxon>
    </lineage>
</organism>
<dbReference type="EMBL" id="BACD03000020">
    <property type="protein sequence ID" value="GAO49164.1"/>
    <property type="molecule type" value="Genomic_DNA"/>
</dbReference>